<comment type="subunit">
    <text evidence="1">Self-associates forming complexes of several hundred monomers.</text>
</comment>
<sequence>MNGELSKDKFQETGQISDRTSGDSEVNDEITGFFANQILGNISKLLGAEKHGVDTDNQLSLNNRLVQSVDGQDVPMFSLEQFFTQQMEACNGSPIQSLLHKSGIDVNFEPPSKKMKDNLGLVKAIGLCSNEPSGGFQIPMPMCVRLVELYRKCRTFLRSFSQKKEDRKARHQMWSAIDARLEAEFGVKSGVDRLKKKIQNIQAGARGKIEAVRRETLNGANPQSTTVRFTPAEMEMVRTLYQNGDKTLNTVNEQGEPFYMQLETLMRESTERRSALCEATVNDVFLMDEQNNTLPITSSGNSSFFCSPANPGSDIGKELMALKSLPNESVHSNLEKDPVENDNNTKVLQNTSDNDPGDNAKGSHFEPEATSNGLLVKLLERQEQFHNLAERFLEVQMAREARFEEAIVVLADAAKNLSRVADALANLQ</sequence>
<keyword evidence="6" id="KW-1185">Reference proteome</keyword>
<dbReference type="WBParaSite" id="SMUV_0000667401-mRNA-1">
    <property type="protein sequence ID" value="SMUV_0000667401-mRNA-1"/>
    <property type="gene ID" value="SMUV_0000667401"/>
</dbReference>
<evidence type="ECO:0000313" key="7">
    <source>
        <dbReference type="WBParaSite" id="SMUV_0000667401-mRNA-1"/>
    </source>
</evidence>
<comment type="function">
    <text evidence="3">Involved in transvection phenomena (= synapsis-dependent gene expression), where the synaptic pairing of chromosomes carrying genes with which zeste interacts influences the expression of these genes. Zeste binds to DNA and stimulates transcription from a nearby promoter.</text>
</comment>
<feature type="compositionally biased region" description="Polar residues" evidence="4">
    <location>
        <begin position="341"/>
        <end position="354"/>
    </location>
</feature>
<dbReference type="Proteomes" id="UP000046393">
    <property type="component" value="Unplaced"/>
</dbReference>
<accession>A0A0N5APT6</accession>
<organism evidence="6 7">
    <name type="scientific">Syphacia muris</name>
    <dbReference type="NCBI Taxonomy" id="451379"/>
    <lineage>
        <taxon>Eukaryota</taxon>
        <taxon>Metazoa</taxon>
        <taxon>Ecdysozoa</taxon>
        <taxon>Nematoda</taxon>
        <taxon>Chromadorea</taxon>
        <taxon>Rhabditida</taxon>
        <taxon>Spirurina</taxon>
        <taxon>Oxyuridomorpha</taxon>
        <taxon>Oxyuroidea</taxon>
        <taxon>Oxyuridae</taxon>
        <taxon>Syphacia</taxon>
    </lineage>
</organism>
<feature type="region of interest" description="Disordered" evidence="4">
    <location>
        <begin position="1"/>
        <end position="24"/>
    </location>
</feature>
<protein>
    <recommendedName>
        <fullName evidence="2">Regulatory protein zeste</fullName>
    </recommendedName>
</protein>
<feature type="domain" description="Myb/SANT-like DNA-binding" evidence="5">
    <location>
        <begin position="146"/>
        <end position="209"/>
    </location>
</feature>
<evidence type="ECO:0000259" key="5">
    <source>
        <dbReference type="Pfam" id="PF13873"/>
    </source>
</evidence>
<evidence type="ECO:0000256" key="3">
    <source>
        <dbReference type="ARBA" id="ARBA00025466"/>
    </source>
</evidence>
<feature type="region of interest" description="Disordered" evidence="4">
    <location>
        <begin position="331"/>
        <end position="367"/>
    </location>
</feature>
<name>A0A0N5APT6_9BILA</name>
<dbReference type="AlphaFoldDB" id="A0A0N5APT6"/>
<dbReference type="Pfam" id="PF13873">
    <property type="entry name" value="Myb_DNA-bind_5"/>
    <property type="match status" value="1"/>
</dbReference>
<dbReference type="InterPro" id="IPR028002">
    <property type="entry name" value="Myb_DNA-bind_5"/>
</dbReference>
<evidence type="ECO:0000313" key="6">
    <source>
        <dbReference type="Proteomes" id="UP000046393"/>
    </source>
</evidence>
<evidence type="ECO:0000256" key="1">
    <source>
        <dbReference type="ARBA" id="ARBA00011764"/>
    </source>
</evidence>
<proteinExistence type="predicted"/>
<feature type="compositionally biased region" description="Basic and acidic residues" evidence="4">
    <location>
        <begin position="1"/>
        <end position="11"/>
    </location>
</feature>
<evidence type="ECO:0000256" key="2">
    <source>
        <dbReference type="ARBA" id="ARBA00016807"/>
    </source>
</evidence>
<reference evidence="7" key="1">
    <citation type="submission" date="2017-02" db="UniProtKB">
        <authorList>
            <consortium name="WormBaseParasite"/>
        </authorList>
    </citation>
    <scope>IDENTIFICATION</scope>
</reference>
<evidence type="ECO:0000256" key="4">
    <source>
        <dbReference type="SAM" id="MobiDB-lite"/>
    </source>
</evidence>